<keyword evidence="2" id="KW-0732">Signal</keyword>
<gene>
    <name evidence="4" type="ORF">GOMPHAMPRED_004713</name>
</gene>
<organism evidence="4 5">
    <name type="scientific">Gomphillus americanus</name>
    <dbReference type="NCBI Taxonomy" id="1940652"/>
    <lineage>
        <taxon>Eukaryota</taxon>
        <taxon>Fungi</taxon>
        <taxon>Dikarya</taxon>
        <taxon>Ascomycota</taxon>
        <taxon>Pezizomycotina</taxon>
        <taxon>Lecanoromycetes</taxon>
        <taxon>OSLEUM clade</taxon>
        <taxon>Ostropomycetidae</taxon>
        <taxon>Ostropales</taxon>
        <taxon>Graphidaceae</taxon>
        <taxon>Gomphilloideae</taxon>
        <taxon>Gomphillus</taxon>
    </lineage>
</organism>
<dbReference type="Proteomes" id="UP000664169">
    <property type="component" value="Unassembled WGS sequence"/>
</dbReference>
<dbReference type="InterPro" id="IPR035940">
    <property type="entry name" value="CAP_sf"/>
</dbReference>
<name>A0A8H3EGS7_9LECA</name>
<dbReference type="EMBL" id="CAJPDQ010000003">
    <property type="protein sequence ID" value="CAF9906451.1"/>
    <property type="molecule type" value="Genomic_DNA"/>
</dbReference>
<accession>A0A8H3EGS7</accession>
<reference evidence="4" key="1">
    <citation type="submission" date="2021-03" db="EMBL/GenBank/DDBJ databases">
        <authorList>
            <person name="Tagirdzhanova G."/>
        </authorList>
    </citation>
    <scope>NUCLEOTIDE SEQUENCE</scope>
</reference>
<evidence type="ECO:0000313" key="5">
    <source>
        <dbReference type="Proteomes" id="UP000664169"/>
    </source>
</evidence>
<protein>
    <recommendedName>
        <fullName evidence="3">SCP domain-containing protein</fullName>
    </recommendedName>
</protein>
<dbReference type="AlphaFoldDB" id="A0A8H3EGS7"/>
<feature type="chain" id="PRO_5034164404" description="SCP domain-containing protein" evidence="2">
    <location>
        <begin position="16"/>
        <end position="309"/>
    </location>
</feature>
<evidence type="ECO:0000256" key="1">
    <source>
        <dbReference type="SAM" id="MobiDB-lite"/>
    </source>
</evidence>
<evidence type="ECO:0000313" key="4">
    <source>
        <dbReference type="EMBL" id="CAF9906451.1"/>
    </source>
</evidence>
<dbReference type="SUPFAM" id="SSF55797">
    <property type="entry name" value="PR-1-like"/>
    <property type="match status" value="1"/>
</dbReference>
<dbReference type="Pfam" id="PF00188">
    <property type="entry name" value="CAP"/>
    <property type="match status" value="1"/>
</dbReference>
<feature type="compositionally biased region" description="Low complexity" evidence="1">
    <location>
        <begin position="79"/>
        <end position="91"/>
    </location>
</feature>
<feature type="compositionally biased region" description="Low complexity" evidence="1">
    <location>
        <begin position="56"/>
        <end position="69"/>
    </location>
</feature>
<sequence>MRFSTIIALASVAAAAPLEKRAYYTKWVVDTVTLYTTVYATPAASSPSAVGALQQSSSTTSTPVHSTTSTPPPPPPSTTPVSTPASAITPPAITPPAITPPAITPPAPPAPTPSAPVPAPAPSPPATAGQCTAWNPNQSLSTSPVDCGVPIINTINKWRVKYGKSPLTWATNLAQAAQYTVNYNQGGVTENHPGLRDGSFGECITPGFWETGKLATQGLTPFEVGLMGWLCEVSSDAQLQPSANDGVDVCAISRNVASISGSNNPNEPHGHHDIFLSGSYTKIGCWFEYNVNGDGGWPQFAGQTACDFS</sequence>
<feature type="signal peptide" evidence="2">
    <location>
        <begin position="1"/>
        <end position="15"/>
    </location>
</feature>
<dbReference type="OrthoDB" id="5350391at2759"/>
<dbReference type="PRINTS" id="PR01217">
    <property type="entry name" value="PRICHEXTENSN"/>
</dbReference>
<feature type="region of interest" description="Disordered" evidence="1">
    <location>
        <begin position="46"/>
        <end position="139"/>
    </location>
</feature>
<evidence type="ECO:0000259" key="3">
    <source>
        <dbReference type="Pfam" id="PF00188"/>
    </source>
</evidence>
<evidence type="ECO:0000256" key="2">
    <source>
        <dbReference type="SAM" id="SignalP"/>
    </source>
</evidence>
<keyword evidence="5" id="KW-1185">Reference proteome</keyword>
<comment type="caution">
    <text evidence="4">The sequence shown here is derived from an EMBL/GenBank/DDBJ whole genome shotgun (WGS) entry which is preliminary data.</text>
</comment>
<dbReference type="Gene3D" id="3.40.33.10">
    <property type="entry name" value="CAP"/>
    <property type="match status" value="1"/>
</dbReference>
<feature type="compositionally biased region" description="Pro residues" evidence="1">
    <location>
        <begin position="92"/>
        <end position="125"/>
    </location>
</feature>
<feature type="compositionally biased region" description="Polar residues" evidence="1">
    <location>
        <begin position="129"/>
        <end position="139"/>
    </location>
</feature>
<dbReference type="InterPro" id="IPR014044">
    <property type="entry name" value="CAP_dom"/>
</dbReference>
<proteinExistence type="predicted"/>
<feature type="domain" description="SCP" evidence="3">
    <location>
        <begin position="153"/>
        <end position="294"/>
    </location>
</feature>